<protein>
    <recommendedName>
        <fullName evidence="7">tRNA-dihydrouridine synthase</fullName>
        <ecNumber evidence="7">1.3.1.-</ecNumber>
    </recommendedName>
</protein>
<dbReference type="InterPro" id="IPR013785">
    <property type="entry name" value="Aldolase_TIM"/>
</dbReference>
<reference evidence="10" key="1">
    <citation type="journal article" date="2021" name="ISME J.">
        <title>Evolutionary origin and ecological implication of a unique nif island in free-living Bradyrhizobium lineages.</title>
        <authorList>
            <person name="Tao J."/>
        </authorList>
    </citation>
    <scope>NUCLEOTIDE SEQUENCE [LARGE SCALE GENOMIC DNA]</scope>
    <source>
        <strain evidence="10">SZCCT0094</strain>
    </source>
</reference>
<dbReference type="PANTHER" id="PTHR45846">
    <property type="entry name" value="TRNA-DIHYDROURIDINE(47) SYNTHASE [NAD(P)(+)]-LIKE"/>
    <property type="match status" value="1"/>
</dbReference>
<evidence type="ECO:0000313" key="10">
    <source>
        <dbReference type="Proteomes" id="UP001314635"/>
    </source>
</evidence>
<dbReference type="InterPro" id="IPR035587">
    <property type="entry name" value="DUS-like_FMN-bd"/>
</dbReference>
<evidence type="ECO:0000256" key="3">
    <source>
        <dbReference type="ARBA" id="ARBA00022643"/>
    </source>
</evidence>
<proteinExistence type="inferred from homology"/>
<keyword evidence="3 7" id="KW-0288">FMN</keyword>
<dbReference type="PIRSF" id="PIRSF006621">
    <property type="entry name" value="Dus"/>
    <property type="match status" value="1"/>
</dbReference>
<keyword evidence="2 7" id="KW-0285">Flavoprotein</keyword>
<evidence type="ECO:0000313" key="9">
    <source>
        <dbReference type="EMBL" id="MBR1136189.1"/>
    </source>
</evidence>
<name>A0ABS5G4F6_9BRAD</name>
<feature type="domain" description="DUS-like FMN-binding" evidence="8">
    <location>
        <begin position="13"/>
        <end position="304"/>
    </location>
</feature>
<gene>
    <name evidence="9" type="primary">dusB</name>
    <name evidence="9" type="ORF">JQ619_10470</name>
</gene>
<dbReference type="EC" id="1.3.1.-" evidence="7"/>
<comment type="cofactor">
    <cofactor evidence="1 7">
        <name>FMN</name>
        <dbReference type="ChEBI" id="CHEBI:58210"/>
    </cofactor>
</comment>
<comment type="similarity">
    <text evidence="7">Belongs to the dus family.</text>
</comment>
<evidence type="ECO:0000256" key="7">
    <source>
        <dbReference type="PIRNR" id="PIRNR006621"/>
    </source>
</evidence>
<dbReference type="Gene3D" id="3.20.20.70">
    <property type="entry name" value="Aldolase class I"/>
    <property type="match status" value="1"/>
</dbReference>
<dbReference type="CDD" id="cd02801">
    <property type="entry name" value="DUS_like_FMN"/>
    <property type="match status" value="1"/>
</dbReference>
<organism evidence="9 10">
    <name type="scientific">Bradyrhizobium denitrificans</name>
    <dbReference type="NCBI Taxonomy" id="2734912"/>
    <lineage>
        <taxon>Bacteria</taxon>
        <taxon>Pseudomonadati</taxon>
        <taxon>Pseudomonadota</taxon>
        <taxon>Alphaproteobacteria</taxon>
        <taxon>Hyphomicrobiales</taxon>
        <taxon>Nitrobacteraceae</taxon>
        <taxon>Bradyrhizobium</taxon>
    </lineage>
</organism>
<dbReference type="PROSITE" id="PS01136">
    <property type="entry name" value="UPF0034"/>
    <property type="match status" value="1"/>
</dbReference>
<accession>A0ABS5G4F6</accession>
<dbReference type="EMBL" id="JAFCLK010000008">
    <property type="protein sequence ID" value="MBR1136189.1"/>
    <property type="molecule type" value="Genomic_DNA"/>
</dbReference>
<evidence type="ECO:0000256" key="2">
    <source>
        <dbReference type="ARBA" id="ARBA00022630"/>
    </source>
</evidence>
<evidence type="ECO:0000256" key="5">
    <source>
        <dbReference type="ARBA" id="ARBA00022857"/>
    </source>
</evidence>
<comment type="function">
    <text evidence="7">Catalyzes the synthesis of 5,6-dihydrouridine (D), a modified base found in the D-loop of most tRNAs, via the reduction of the C5-C6 double bond in target uridines.</text>
</comment>
<dbReference type="NCBIfam" id="TIGR00737">
    <property type="entry name" value="nifR3_yhdG"/>
    <property type="match status" value="1"/>
</dbReference>
<keyword evidence="10" id="KW-1185">Reference proteome</keyword>
<dbReference type="InterPro" id="IPR004652">
    <property type="entry name" value="DusB-like"/>
</dbReference>
<dbReference type="SUPFAM" id="SSF51395">
    <property type="entry name" value="FMN-linked oxidoreductases"/>
    <property type="match status" value="1"/>
</dbReference>
<dbReference type="InterPro" id="IPR018517">
    <property type="entry name" value="tRNA_hU_synthase_CS"/>
</dbReference>
<keyword evidence="6 7" id="KW-0560">Oxidoreductase</keyword>
<dbReference type="InterPro" id="IPR001269">
    <property type="entry name" value="DUS_fam"/>
</dbReference>
<evidence type="ECO:0000256" key="6">
    <source>
        <dbReference type="ARBA" id="ARBA00023002"/>
    </source>
</evidence>
<keyword evidence="5" id="KW-0521">NADP</keyword>
<evidence type="ECO:0000259" key="8">
    <source>
        <dbReference type="Pfam" id="PF01207"/>
    </source>
</evidence>
<dbReference type="Pfam" id="PF01207">
    <property type="entry name" value="Dus"/>
    <property type="match status" value="1"/>
</dbReference>
<evidence type="ECO:0000256" key="1">
    <source>
        <dbReference type="ARBA" id="ARBA00001917"/>
    </source>
</evidence>
<evidence type="ECO:0000256" key="4">
    <source>
        <dbReference type="ARBA" id="ARBA00022694"/>
    </source>
</evidence>
<comment type="caution">
    <text evidence="9">The sequence shown here is derived from an EMBL/GenBank/DDBJ whole genome shotgun (WGS) entry which is preliminary data.</text>
</comment>
<dbReference type="PANTHER" id="PTHR45846:SF1">
    <property type="entry name" value="TRNA-DIHYDROURIDINE(47) SYNTHASE [NAD(P)(+)]-LIKE"/>
    <property type="match status" value="1"/>
</dbReference>
<dbReference type="Proteomes" id="UP001314635">
    <property type="component" value="Unassembled WGS sequence"/>
</dbReference>
<sequence>MRIGEVSLANRALLAPMSGITDAPFRRLAADLGAGLVVSEMTASDDLVRGRWISRLRCEASGVGPHVVQLAGCEAHWMAEGAKVAEDGGADVIDINMGCPARHVTGGQSGSALMRDLDHALALIEATVEAVDVPVTLKMRLGWDERSLNAPELARRAEAAGVQLITVHGRTRQQFYKGEADWSAVRAVKQAVDLPVVVNGDITSYEDAREALDASGADAVMIGRGAQGQPWLPGQIGRRLDGGAEEGAPALSQQHAYLAALYDEICRHYGERVGLRHARKHLSWGLDVAARHAKAPAEKLKAWRERILTSEQPALVQGALRDAFDDFAWSAAA</sequence>
<keyword evidence="4 7" id="KW-0819">tRNA processing</keyword>